<dbReference type="eggNOG" id="KOG2458">
    <property type="taxonomic scope" value="Eukaryota"/>
</dbReference>
<dbReference type="Proteomes" id="UP000001449">
    <property type="component" value="Chromosome 6"/>
</dbReference>
<dbReference type="PaxDb" id="35128-Thaps6476"/>
<dbReference type="InterPro" id="IPR051091">
    <property type="entry name" value="O-Glucosyltr/Glycosyltrsf_90"/>
</dbReference>
<dbReference type="PANTHER" id="PTHR12203:SF35">
    <property type="entry name" value="PROTEIN O-GLUCOSYLTRANSFERASE 1"/>
    <property type="match status" value="1"/>
</dbReference>
<dbReference type="InterPro" id="IPR006598">
    <property type="entry name" value="CAP10"/>
</dbReference>
<dbReference type="Pfam" id="PF05686">
    <property type="entry name" value="Glyco_transf_90"/>
    <property type="match status" value="1"/>
</dbReference>
<dbReference type="InParanoid" id="B8C4F3"/>
<evidence type="ECO:0000256" key="1">
    <source>
        <dbReference type="ARBA" id="ARBA00010118"/>
    </source>
</evidence>
<dbReference type="GeneID" id="7442782"/>
<dbReference type="GO" id="GO:0016740">
    <property type="term" value="F:transferase activity"/>
    <property type="evidence" value="ECO:0007669"/>
    <property type="project" value="UniProtKB-KW"/>
</dbReference>
<evidence type="ECO:0000256" key="2">
    <source>
        <dbReference type="ARBA" id="ARBA00022679"/>
    </source>
</evidence>
<name>B8C4F3_THAPS</name>
<dbReference type="KEGG" id="tps:THAPSDRAFT_6476"/>
<evidence type="ECO:0000313" key="5">
    <source>
        <dbReference type="Proteomes" id="UP000001449"/>
    </source>
</evidence>
<feature type="domain" description="Glycosyl transferase CAP10" evidence="3">
    <location>
        <begin position="2"/>
        <end position="133"/>
    </location>
</feature>
<keyword evidence="5" id="KW-1185">Reference proteome</keyword>
<proteinExistence type="inferred from homology"/>
<keyword evidence="2" id="KW-0808">Transferase</keyword>
<reference evidence="4 5" key="1">
    <citation type="journal article" date="2004" name="Science">
        <title>The genome of the diatom Thalassiosira pseudonana: ecology, evolution, and metabolism.</title>
        <authorList>
            <person name="Armbrust E.V."/>
            <person name="Berges J.A."/>
            <person name="Bowler C."/>
            <person name="Green B.R."/>
            <person name="Martinez D."/>
            <person name="Putnam N.H."/>
            <person name="Zhou S."/>
            <person name="Allen A.E."/>
            <person name="Apt K.E."/>
            <person name="Bechner M."/>
            <person name="Brzezinski M.A."/>
            <person name="Chaal B.K."/>
            <person name="Chiovitti A."/>
            <person name="Davis A.K."/>
            <person name="Demarest M.S."/>
            <person name="Detter J.C."/>
            <person name="Glavina T."/>
            <person name="Goodstein D."/>
            <person name="Hadi M.Z."/>
            <person name="Hellsten U."/>
            <person name="Hildebrand M."/>
            <person name="Jenkins B.D."/>
            <person name="Jurka J."/>
            <person name="Kapitonov V.V."/>
            <person name="Kroger N."/>
            <person name="Lau W.W."/>
            <person name="Lane T.W."/>
            <person name="Larimer F.W."/>
            <person name="Lippmeier J.C."/>
            <person name="Lucas S."/>
            <person name="Medina M."/>
            <person name="Montsant A."/>
            <person name="Obornik M."/>
            <person name="Parker M.S."/>
            <person name="Palenik B."/>
            <person name="Pazour G.J."/>
            <person name="Richardson P.M."/>
            <person name="Rynearson T.A."/>
            <person name="Saito M.A."/>
            <person name="Schwartz D.C."/>
            <person name="Thamatrakoln K."/>
            <person name="Valentin K."/>
            <person name="Vardi A."/>
            <person name="Wilkerson F.P."/>
            <person name="Rokhsar D.S."/>
        </authorList>
    </citation>
    <scope>NUCLEOTIDE SEQUENCE [LARGE SCALE GENOMIC DNA]</scope>
    <source>
        <strain evidence="4 5">CCMP1335</strain>
    </source>
</reference>
<organism evidence="4 5">
    <name type="scientific">Thalassiosira pseudonana</name>
    <name type="common">Marine diatom</name>
    <name type="synonym">Cyclotella nana</name>
    <dbReference type="NCBI Taxonomy" id="35128"/>
    <lineage>
        <taxon>Eukaryota</taxon>
        <taxon>Sar</taxon>
        <taxon>Stramenopiles</taxon>
        <taxon>Ochrophyta</taxon>
        <taxon>Bacillariophyta</taxon>
        <taxon>Coscinodiscophyceae</taxon>
        <taxon>Thalassiosirophycidae</taxon>
        <taxon>Thalassiosirales</taxon>
        <taxon>Thalassiosiraceae</taxon>
        <taxon>Thalassiosira</taxon>
    </lineage>
</organism>
<dbReference type="AlphaFoldDB" id="B8C4F3"/>
<dbReference type="EMBL" id="CM000643">
    <property type="protein sequence ID" value="EED91712.1"/>
    <property type="molecule type" value="Genomic_DNA"/>
</dbReference>
<protein>
    <recommendedName>
        <fullName evidence="3">Glycosyl transferase CAP10 domain-containing protein</fullName>
    </recommendedName>
</protein>
<dbReference type="HOGENOM" id="CLU_1762517_0_0_1"/>
<comment type="similarity">
    <text evidence="1">Belongs to the glycosyltransferase 90 family.</text>
</comment>
<sequence length="148" mass="16650">MSLKELAEYKYHIDLGGGGGTTWSGTIQKLAMPGLLFHHESATSDYIHEYMRPWTHYVPVAENLNDVKQKVQWAEHHPQVAKRIANQGSELARYLGSSEGIERMFSEHFVQPMRAVINAYQPLLQPSVNMRWGFLFIALGGPPTIAGT</sequence>
<gene>
    <name evidence="4" type="ORF">THAPSDRAFT_6476</name>
</gene>
<evidence type="ECO:0000313" key="4">
    <source>
        <dbReference type="EMBL" id="EED91712.1"/>
    </source>
</evidence>
<accession>B8C4F3</accession>
<reference evidence="4 5" key="2">
    <citation type="journal article" date="2008" name="Nature">
        <title>The Phaeodactylum genome reveals the evolutionary history of diatom genomes.</title>
        <authorList>
            <person name="Bowler C."/>
            <person name="Allen A.E."/>
            <person name="Badger J.H."/>
            <person name="Grimwood J."/>
            <person name="Jabbari K."/>
            <person name="Kuo A."/>
            <person name="Maheswari U."/>
            <person name="Martens C."/>
            <person name="Maumus F."/>
            <person name="Otillar R.P."/>
            <person name="Rayko E."/>
            <person name="Salamov A."/>
            <person name="Vandepoele K."/>
            <person name="Beszteri B."/>
            <person name="Gruber A."/>
            <person name="Heijde M."/>
            <person name="Katinka M."/>
            <person name="Mock T."/>
            <person name="Valentin K."/>
            <person name="Verret F."/>
            <person name="Berges J.A."/>
            <person name="Brownlee C."/>
            <person name="Cadoret J.P."/>
            <person name="Chiovitti A."/>
            <person name="Choi C.J."/>
            <person name="Coesel S."/>
            <person name="De Martino A."/>
            <person name="Detter J.C."/>
            <person name="Durkin C."/>
            <person name="Falciatore A."/>
            <person name="Fournet J."/>
            <person name="Haruta M."/>
            <person name="Huysman M.J."/>
            <person name="Jenkins B.D."/>
            <person name="Jiroutova K."/>
            <person name="Jorgensen R.E."/>
            <person name="Joubert Y."/>
            <person name="Kaplan A."/>
            <person name="Kroger N."/>
            <person name="Kroth P.G."/>
            <person name="La Roche J."/>
            <person name="Lindquist E."/>
            <person name="Lommer M."/>
            <person name="Martin-Jezequel V."/>
            <person name="Lopez P.J."/>
            <person name="Lucas S."/>
            <person name="Mangogna M."/>
            <person name="McGinnis K."/>
            <person name="Medlin L.K."/>
            <person name="Montsant A."/>
            <person name="Oudot-Le Secq M.P."/>
            <person name="Napoli C."/>
            <person name="Obornik M."/>
            <person name="Parker M.S."/>
            <person name="Petit J.L."/>
            <person name="Porcel B.M."/>
            <person name="Poulsen N."/>
            <person name="Robison M."/>
            <person name="Rychlewski L."/>
            <person name="Rynearson T.A."/>
            <person name="Schmutz J."/>
            <person name="Shapiro H."/>
            <person name="Siaut M."/>
            <person name="Stanley M."/>
            <person name="Sussman M.R."/>
            <person name="Taylor A.R."/>
            <person name="Vardi A."/>
            <person name="von Dassow P."/>
            <person name="Vyverman W."/>
            <person name="Willis A."/>
            <person name="Wyrwicz L.S."/>
            <person name="Rokhsar D.S."/>
            <person name="Weissenbach J."/>
            <person name="Armbrust E.V."/>
            <person name="Green B.R."/>
            <person name="Van de Peer Y."/>
            <person name="Grigoriev I.V."/>
        </authorList>
    </citation>
    <scope>NUCLEOTIDE SEQUENCE [LARGE SCALE GENOMIC DNA]</scope>
    <source>
        <strain evidence="4 5">CCMP1335</strain>
    </source>
</reference>
<evidence type="ECO:0000259" key="3">
    <source>
        <dbReference type="Pfam" id="PF05686"/>
    </source>
</evidence>
<dbReference type="RefSeq" id="XP_002291605.1">
    <property type="nucleotide sequence ID" value="XM_002291569.1"/>
</dbReference>
<dbReference type="PANTHER" id="PTHR12203">
    <property type="entry name" value="KDEL LYS-ASP-GLU-LEU CONTAINING - RELATED"/>
    <property type="match status" value="1"/>
</dbReference>